<reference evidence="2 3" key="1">
    <citation type="submission" date="2016-01" db="EMBL/GenBank/DDBJ databases">
        <title>Investigation of taxonomic status of Bacillus aminovorans.</title>
        <authorList>
            <person name="Verma A."/>
            <person name="Pal Y."/>
            <person name="Krishnamurthi S."/>
        </authorList>
    </citation>
    <scope>NUCLEOTIDE SEQUENCE [LARGE SCALE GENOMIC DNA]</scope>
    <source>
        <strain evidence="2 3">DSM 4337</strain>
    </source>
</reference>
<dbReference type="EMBL" id="LQWZ01000001">
    <property type="protein sequence ID" value="OAH59645.1"/>
    <property type="molecule type" value="Genomic_DNA"/>
</dbReference>
<dbReference type="PANTHER" id="PTHR30354">
    <property type="entry name" value="GNT FAMILY GLUCONATE TRANSPORTER"/>
    <property type="match status" value="1"/>
</dbReference>
<dbReference type="PANTHER" id="PTHR30354:SF7">
    <property type="entry name" value="BLL7963 PROTEIN"/>
    <property type="match status" value="1"/>
</dbReference>
<dbReference type="AlphaFoldDB" id="A0A177L2X3"/>
<keyword evidence="1" id="KW-0472">Membrane</keyword>
<dbReference type="OrthoDB" id="86125at2"/>
<dbReference type="RefSeq" id="WP_063974269.1">
    <property type="nucleotide sequence ID" value="NZ_LQWZ01000001.1"/>
</dbReference>
<feature type="transmembrane region" description="Helical" evidence="1">
    <location>
        <begin position="445"/>
        <end position="466"/>
    </location>
</feature>
<protein>
    <submittedName>
        <fullName evidence="2">Transporter</fullName>
    </submittedName>
</protein>
<evidence type="ECO:0000256" key="1">
    <source>
        <dbReference type="SAM" id="Phobius"/>
    </source>
</evidence>
<evidence type="ECO:0000313" key="2">
    <source>
        <dbReference type="EMBL" id="OAH59645.1"/>
    </source>
</evidence>
<keyword evidence="1" id="KW-1133">Transmembrane helix</keyword>
<dbReference type="Proteomes" id="UP000077271">
    <property type="component" value="Unassembled WGS sequence"/>
</dbReference>
<feature type="transmembrane region" description="Helical" evidence="1">
    <location>
        <begin position="58"/>
        <end position="77"/>
    </location>
</feature>
<feature type="transmembrane region" description="Helical" evidence="1">
    <location>
        <begin position="284"/>
        <end position="303"/>
    </location>
</feature>
<dbReference type="InterPro" id="IPR003474">
    <property type="entry name" value="Glcn_transporter"/>
</dbReference>
<dbReference type="GO" id="GO:0015128">
    <property type="term" value="F:gluconate transmembrane transporter activity"/>
    <property type="evidence" value="ECO:0007669"/>
    <property type="project" value="InterPro"/>
</dbReference>
<feature type="transmembrane region" description="Helical" evidence="1">
    <location>
        <begin position="7"/>
        <end position="38"/>
    </location>
</feature>
<dbReference type="Pfam" id="PF02447">
    <property type="entry name" value="GntP_permease"/>
    <property type="match status" value="1"/>
</dbReference>
<evidence type="ECO:0000313" key="3">
    <source>
        <dbReference type="Proteomes" id="UP000077271"/>
    </source>
</evidence>
<proteinExistence type="predicted"/>
<feature type="transmembrane region" description="Helical" evidence="1">
    <location>
        <begin position="176"/>
        <end position="198"/>
    </location>
</feature>
<accession>A0A177L2X3</accession>
<organism evidence="2 3">
    <name type="scientific">Domibacillus aminovorans</name>
    <dbReference type="NCBI Taxonomy" id="29332"/>
    <lineage>
        <taxon>Bacteria</taxon>
        <taxon>Bacillati</taxon>
        <taxon>Bacillota</taxon>
        <taxon>Bacilli</taxon>
        <taxon>Bacillales</taxon>
        <taxon>Bacillaceae</taxon>
        <taxon>Domibacillus</taxon>
    </lineage>
</organism>
<name>A0A177L2X3_9BACI</name>
<feature type="transmembrane region" description="Helical" evidence="1">
    <location>
        <begin position="239"/>
        <end position="258"/>
    </location>
</feature>
<keyword evidence="1" id="KW-0812">Transmembrane</keyword>
<gene>
    <name evidence="2" type="ORF">AWH48_00640</name>
</gene>
<dbReference type="GO" id="GO:0005886">
    <property type="term" value="C:plasma membrane"/>
    <property type="evidence" value="ECO:0007669"/>
    <property type="project" value="TreeGrafter"/>
</dbReference>
<feature type="transmembrane region" description="Helical" evidence="1">
    <location>
        <begin position="98"/>
        <end position="124"/>
    </location>
</feature>
<sequence>MELVIILLALAMLMFIAYKGFSVIIFAPLCALFAVFLTDPSWLLPFYSNVFMAKMVEYIQLYFPIFLLGAIFGKVVEMSGLASSIASTIIKVVGQKRAMLTIVLLAAILTYSGISLVVVAFAVYPFARHLFRQSNIPKRLIPGTIALGSFTFTMDALPGSPQVQNVIPTTFFKTNIYSAPTLGIIGAIFIFTLGMWYLENRRKKAEQAGEGYDCFGTIKEEDQTEVSLNENESIAHRTFAFVPVVLVAVLNKVFTTLIPKFYPDGFDFSAIGLSFTNIETAKVIGIWSVEIALLCGIIATILYNRKPVIMDFKDGMKVGVAGALLAIMNSATEYGFGAVISNLPGFAMARDGIAKVFTHPLLNGAVTTNILSAISGSASAGIAITLGMMSEKYIQLANQFDIPLEVMHRVISMASGGMDTLPHNGAVITLLAITGLTHKQSYRDIFAITIIKTIAAFFIIAVYMLTGIV</sequence>
<comment type="caution">
    <text evidence="2">The sequence shown here is derived from an EMBL/GenBank/DDBJ whole genome shotgun (WGS) entry which is preliminary data.</text>
</comment>